<gene>
    <name evidence="8" type="primary">DSPTP1</name>
    <name evidence="8" type="ORF">SNAT2548_LOCUS30458</name>
</gene>
<feature type="domain" description="Tyrosine specific protein phosphatases" evidence="7">
    <location>
        <begin position="170"/>
        <end position="227"/>
    </location>
</feature>
<dbReference type="Gene3D" id="3.90.190.10">
    <property type="entry name" value="Protein tyrosine phosphatase superfamily"/>
    <property type="match status" value="1"/>
</dbReference>
<dbReference type="GO" id="GO:0017017">
    <property type="term" value="F:MAP kinase tyrosine/serine/threonine phosphatase activity"/>
    <property type="evidence" value="ECO:0007669"/>
    <property type="project" value="TreeGrafter"/>
</dbReference>
<dbReference type="InterPro" id="IPR000340">
    <property type="entry name" value="Dual-sp_phosphatase_cat-dom"/>
</dbReference>
<organism evidence="8 9">
    <name type="scientific">Symbiodinium natans</name>
    <dbReference type="NCBI Taxonomy" id="878477"/>
    <lineage>
        <taxon>Eukaryota</taxon>
        <taxon>Sar</taxon>
        <taxon>Alveolata</taxon>
        <taxon>Dinophyceae</taxon>
        <taxon>Suessiales</taxon>
        <taxon>Symbiodiniaceae</taxon>
        <taxon>Symbiodinium</taxon>
    </lineage>
</organism>
<comment type="caution">
    <text evidence="8">The sequence shown here is derived from an EMBL/GenBank/DDBJ whole genome shotgun (WGS) entry which is preliminary data.</text>
</comment>
<dbReference type="GO" id="GO:0005737">
    <property type="term" value="C:cytoplasm"/>
    <property type="evidence" value="ECO:0007669"/>
    <property type="project" value="TreeGrafter"/>
</dbReference>
<dbReference type="Proteomes" id="UP000604046">
    <property type="component" value="Unassembled WGS sequence"/>
</dbReference>
<evidence type="ECO:0000259" key="7">
    <source>
        <dbReference type="PROSITE" id="PS50056"/>
    </source>
</evidence>
<evidence type="ECO:0000259" key="6">
    <source>
        <dbReference type="PROSITE" id="PS50054"/>
    </source>
</evidence>
<comment type="similarity">
    <text evidence="1">Belongs to the protein-tyrosine phosphatase family. Non-receptor class dual specificity subfamily.</text>
</comment>
<feature type="domain" description="Tyrosine-protein phosphatase" evidence="6">
    <location>
        <begin position="96"/>
        <end position="250"/>
    </location>
</feature>
<dbReference type="GO" id="GO:0008330">
    <property type="term" value="F:protein tyrosine/threonine phosphatase activity"/>
    <property type="evidence" value="ECO:0007669"/>
    <property type="project" value="TreeGrafter"/>
</dbReference>
<evidence type="ECO:0000256" key="3">
    <source>
        <dbReference type="ARBA" id="ARBA00022801"/>
    </source>
</evidence>
<dbReference type="PANTHER" id="PTHR10159:SF519">
    <property type="entry name" value="DUAL SPECIFICITY PROTEIN PHOSPHATASE MPK3"/>
    <property type="match status" value="1"/>
</dbReference>
<dbReference type="PANTHER" id="PTHR10159">
    <property type="entry name" value="DUAL SPECIFICITY PROTEIN PHOSPHATASE"/>
    <property type="match status" value="1"/>
</dbReference>
<name>A0A812TUJ6_9DINO</name>
<dbReference type="AlphaFoldDB" id="A0A812TUJ6"/>
<keyword evidence="4" id="KW-0904">Protein phosphatase</keyword>
<dbReference type="InterPro" id="IPR020422">
    <property type="entry name" value="TYR_PHOSPHATASE_DUAL_dom"/>
</dbReference>
<sequence>MAAAFGKPGAGYQQPISDPLDGQSEEQKLQAALRQVTLDGSADCQEFKPNPRLAHLCTECFRSLNHHAASAIKSAKHVAAAVETSAAGKKAASRVLDVSEGGAIFLGGVGAVMNPSFLETESIQGVVTCARDLQVLWPKFSKAVADAEANGIVFHIVPLLDEPQQKLDLEDLRQATKFIHEKVAAGGNVLVHCAQGRSRSTTVLLAYLAAARKMTVESALALVQEKRQMAQPNLGGKMQEERGSGGVLESLPGRICSVLCMPLAC</sequence>
<protein>
    <recommendedName>
        <fullName evidence="2">protein-tyrosine-phosphatase</fullName>
        <ecNumber evidence="2">3.1.3.48</ecNumber>
    </recommendedName>
</protein>
<dbReference type="PROSITE" id="PS50056">
    <property type="entry name" value="TYR_PHOSPHATASE_2"/>
    <property type="match status" value="1"/>
</dbReference>
<dbReference type="EMBL" id="CAJNDS010002607">
    <property type="protein sequence ID" value="CAE7543158.1"/>
    <property type="molecule type" value="Genomic_DNA"/>
</dbReference>
<proteinExistence type="inferred from homology"/>
<evidence type="ECO:0000313" key="9">
    <source>
        <dbReference type="Proteomes" id="UP000604046"/>
    </source>
</evidence>
<dbReference type="InterPro" id="IPR016130">
    <property type="entry name" value="Tyr_Pase_AS"/>
</dbReference>
<accession>A0A812TUJ6</accession>
<keyword evidence="3" id="KW-0378">Hydrolase</keyword>
<evidence type="ECO:0000256" key="2">
    <source>
        <dbReference type="ARBA" id="ARBA00013064"/>
    </source>
</evidence>
<dbReference type="SMART" id="SM00195">
    <property type="entry name" value="DSPc"/>
    <property type="match status" value="1"/>
</dbReference>
<dbReference type="OrthoDB" id="430633at2759"/>
<dbReference type="InterPro" id="IPR029021">
    <property type="entry name" value="Prot-tyrosine_phosphatase-like"/>
</dbReference>
<dbReference type="PROSITE" id="PS50054">
    <property type="entry name" value="TYR_PHOSPHATASE_DUAL"/>
    <property type="match status" value="1"/>
</dbReference>
<dbReference type="Pfam" id="PF00782">
    <property type="entry name" value="DSPc"/>
    <property type="match status" value="1"/>
</dbReference>
<dbReference type="SUPFAM" id="SSF52799">
    <property type="entry name" value="(Phosphotyrosine protein) phosphatases II"/>
    <property type="match status" value="1"/>
</dbReference>
<reference evidence="8" key="1">
    <citation type="submission" date="2021-02" db="EMBL/GenBank/DDBJ databases">
        <authorList>
            <person name="Dougan E. K."/>
            <person name="Rhodes N."/>
            <person name="Thang M."/>
            <person name="Chan C."/>
        </authorList>
    </citation>
    <scope>NUCLEOTIDE SEQUENCE</scope>
</reference>
<feature type="region of interest" description="Disordered" evidence="5">
    <location>
        <begin position="1"/>
        <end position="27"/>
    </location>
</feature>
<keyword evidence="9" id="KW-1185">Reference proteome</keyword>
<dbReference type="GO" id="GO:0033550">
    <property type="term" value="F:MAP kinase tyrosine phosphatase activity"/>
    <property type="evidence" value="ECO:0007669"/>
    <property type="project" value="TreeGrafter"/>
</dbReference>
<dbReference type="EC" id="3.1.3.48" evidence="2"/>
<dbReference type="CDD" id="cd14498">
    <property type="entry name" value="DSP"/>
    <property type="match status" value="1"/>
</dbReference>
<dbReference type="InterPro" id="IPR000387">
    <property type="entry name" value="Tyr_Pase_dom"/>
</dbReference>
<evidence type="ECO:0000256" key="1">
    <source>
        <dbReference type="ARBA" id="ARBA00008601"/>
    </source>
</evidence>
<evidence type="ECO:0000256" key="5">
    <source>
        <dbReference type="SAM" id="MobiDB-lite"/>
    </source>
</evidence>
<dbReference type="GO" id="GO:0043409">
    <property type="term" value="P:negative regulation of MAPK cascade"/>
    <property type="evidence" value="ECO:0007669"/>
    <property type="project" value="TreeGrafter"/>
</dbReference>
<evidence type="ECO:0000313" key="8">
    <source>
        <dbReference type="EMBL" id="CAE7543158.1"/>
    </source>
</evidence>
<evidence type="ECO:0000256" key="4">
    <source>
        <dbReference type="ARBA" id="ARBA00022912"/>
    </source>
</evidence>
<dbReference type="PROSITE" id="PS00383">
    <property type="entry name" value="TYR_PHOSPHATASE_1"/>
    <property type="match status" value="1"/>
</dbReference>